<dbReference type="CDD" id="cd04301">
    <property type="entry name" value="NAT_SF"/>
    <property type="match status" value="1"/>
</dbReference>
<dbReference type="Proteomes" id="UP000581447">
    <property type="component" value="Unassembled WGS sequence"/>
</dbReference>
<dbReference type="SUPFAM" id="SSF55729">
    <property type="entry name" value="Acyl-CoA N-acyltransferases (Nat)"/>
    <property type="match status" value="1"/>
</dbReference>
<dbReference type="GO" id="GO:0102971">
    <property type="term" value="F:phosphinothricin N-acetyltransferase activity"/>
    <property type="evidence" value="ECO:0007669"/>
    <property type="project" value="UniProtKB-EC"/>
</dbReference>
<feature type="domain" description="N-acetyltransferase" evidence="1">
    <location>
        <begin position="11"/>
        <end position="173"/>
    </location>
</feature>
<dbReference type="InterPro" id="IPR016181">
    <property type="entry name" value="Acyl_CoA_acyltransferase"/>
</dbReference>
<evidence type="ECO:0000259" key="1">
    <source>
        <dbReference type="PROSITE" id="PS51186"/>
    </source>
</evidence>
<dbReference type="EC" id="2.3.1.183" evidence="2"/>
<keyword evidence="2" id="KW-0012">Acyltransferase</keyword>
<gene>
    <name evidence="2" type="ORF">GGR91_000134</name>
</gene>
<sequence>MDDAGQAKNEMIVRGACVTDAQAIADIYAHHVLNGTASFDTVPRTLDQTEQKIGDILAHGWPFLVAECEGVILGYAYATAFRDRPAYGFTCENSIYVRAQHVGQGIGAELMHRLLDEAHACGFRQMIAVIGGGEPASVALHTKMGFTFAGRMRSVGRKFGRWLDSVYMQAELGEGDRTAPAREPG</sequence>
<dbReference type="EMBL" id="JACIEA010000001">
    <property type="protein sequence ID" value="MBB3941912.1"/>
    <property type="molecule type" value="Genomic_DNA"/>
</dbReference>
<dbReference type="Pfam" id="PF13420">
    <property type="entry name" value="Acetyltransf_4"/>
    <property type="match status" value="1"/>
</dbReference>
<name>A0A840AY05_9SPHN</name>
<dbReference type="PANTHER" id="PTHR43072">
    <property type="entry name" value="N-ACETYLTRANSFERASE"/>
    <property type="match status" value="1"/>
</dbReference>
<dbReference type="PROSITE" id="PS51186">
    <property type="entry name" value="GNAT"/>
    <property type="match status" value="1"/>
</dbReference>
<evidence type="ECO:0000313" key="3">
    <source>
        <dbReference type="Proteomes" id="UP000581447"/>
    </source>
</evidence>
<dbReference type="InterPro" id="IPR000182">
    <property type="entry name" value="GNAT_dom"/>
</dbReference>
<comment type="caution">
    <text evidence="2">The sequence shown here is derived from an EMBL/GenBank/DDBJ whole genome shotgun (WGS) entry which is preliminary data.</text>
</comment>
<organism evidence="2 3">
    <name type="scientific">Sphingorhabdus rigui</name>
    <dbReference type="NCBI Taxonomy" id="1282858"/>
    <lineage>
        <taxon>Bacteria</taxon>
        <taxon>Pseudomonadati</taxon>
        <taxon>Pseudomonadota</taxon>
        <taxon>Alphaproteobacteria</taxon>
        <taxon>Sphingomonadales</taxon>
        <taxon>Sphingomonadaceae</taxon>
        <taxon>Sphingorhabdus</taxon>
    </lineage>
</organism>
<keyword evidence="3" id="KW-1185">Reference proteome</keyword>
<protein>
    <submittedName>
        <fullName evidence="2">Phosphinothricin acetyltransferase</fullName>
        <ecNumber evidence="2">2.3.1.183</ecNumber>
    </submittedName>
</protein>
<accession>A0A840AY05</accession>
<dbReference type="AlphaFoldDB" id="A0A840AY05"/>
<dbReference type="PANTHER" id="PTHR43072:SF8">
    <property type="entry name" value="ACYLTRANSFERASE FABY-RELATED"/>
    <property type="match status" value="1"/>
</dbReference>
<keyword evidence="2" id="KW-0808">Transferase</keyword>
<reference evidence="2 3" key="1">
    <citation type="submission" date="2020-08" db="EMBL/GenBank/DDBJ databases">
        <title>Genomic Encyclopedia of Type Strains, Phase IV (KMG-IV): sequencing the most valuable type-strain genomes for metagenomic binning, comparative biology and taxonomic classification.</title>
        <authorList>
            <person name="Goeker M."/>
        </authorList>
    </citation>
    <scope>NUCLEOTIDE SEQUENCE [LARGE SCALE GENOMIC DNA]</scope>
    <source>
        <strain evidence="2 3">DSM 29050</strain>
    </source>
</reference>
<dbReference type="RefSeq" id="WP_246336992.1">
    <property type="nucleotide sequence ID" value="NZ_BAABBG010000001.1"/>
</dbReference>
<evidence type="ECO:0000313" key="2">
    <source>
        <dbReference type="EMBL" id="MBB3941912.1"/>
    </source>
</evidence>
<dbReference type="Gene3D" id="3.40.630.30">
    <property type="match status" value="1"/>
</dbReference>
<proteinExistence type="predicted"/>